<evidence type="ECO:0000313" key="3">
    <source>
        <dbReference type="Proteomes" id="UP000001227"/>
    </source>
</evidence>
<dbReference type="RefSeq" id="WP_012472278.1">
    <property type="nucleotide sequence ID" value="NC_010830.1"/>
</dbReference>
<dbReference type="eggNOG" id="ENOG502ZM51">
    <property type="taxonomic scope" value="Bacteria"/>
</dbReference>
<gene>
    <name evidence="2" type="ordered locus">Aasi_0053</name>
</gene>
<dbReference type="OrthoDB" id="979886at2"/>
<dbReference type="KEGG" id="aas:Aasi_0053"/>
<evidence type="ECO:0000313" key="2">
    <source>
        <dbReference type="EMBL" id="ACE05506.1"/>
    </source>
</evidence>
<keyword evidence="1" id="KW-0812">Transmembrane</keyword>
<dbReference type="AlphaFoldDB" id="B3EU87"/>
<organism evidence="2 3">
    <name type="scientific">Amoebophilus asiaticus (strain 5a2)</name>
    <dbReference type="NCBI Taxonomy" id="452471"/>
    <lineage>
        <taxon>Bacteria</taxon>
        <taxon>Pseudomonadati</taxon>
        <taxon>Bacteroidota</taxon>
        <taxon>Cytophagia</taxon>
        <taxon>Cytophagales</taxon>
        <taxon>Amoebophilaceae</taxon>
        <taxon>Candidatus Amoebophilus</taxon>
    </lineage>
</organism>
<protein>
    <submittedName>
        <fullName evidence="2">Uncharacterized protein</fullName>
    </submittedName>
</protein>
<feature type="transmembrane region" description="Helical" evidence="1">
    <location>
        <begin position="12"/>
        <end position="32"/>
    </location>
</feature>
<accession>B3EU87</accession>
<evidence type="ECO:0000256" key="1">
    <source>
        <dbReference type="SAM" id="Phobius"/>
    </source>
</evidence>
<name>B3EU87_AMOA5</name>
<dbReference type="EMBL" id="CP001102">
    <property type="protein sequence ID" value="ACE05506.1"/>
    <property type="molecule type" value="Genomic_DNA"/>
</dbReference>
<reference evidence="2 3" key="1">
    <citation type="journal article" date="2010" name="J. Bacteriol.">
        <title>The genome of the amoeba symbiont 'Candidatus Amoebophilus asiaticus' reveals common mechanisms for host cell interaction among amoeba-associated bacteria.</title>
        <authorList>
            <person name="Schmitz-Esser S."/>
            <person name="Tischler P."/>
            <person name="Arnold R."/>
            <person name="Montanaro J."/>
            <person name="Wagner M."/>
            <person name="Rattei T."/>
            <person name="Horn M."/>
        </authorList>
    </citation>
    <scope>NUCLEOTIDE SEQUENCE [LARGE SCALE GENOMIC DNA]</scope>
    <source>
        <strain evidence="2 3">5a2</strain>
    </source>
</reference>
<keyword evidence="3" id="KW-1185">Reference proteome</keyword>
<keyword evidence="1" id="KW-1133">Transmembrane helix</keyword>
<keyword evidence="1" id="KW-0472">Membrane</keyword>
<sequence length="235" mass="26056">MKHTKQQNLNDSLALILSVAIHGLLLLAAYYLSTDHAAIGSSTAYKIELDLQTFHQTLNQPTKEAAVDKIQDALPNITQEVDVEPTTPQDAPIPLPTEKGSPEIVPQEQALEEVKDIPAQIEQKKEEQPSIDSRGIYKPSEDKRTGASLELVGWIWDTVPHPQDDTNEIGRLVFEIIIDDSGEIIAIKTLEKTVSPLVEQLYKDEVAKLTFSKTSNNIAYAPTSTGKITFILQYK</sequence>
<dbReference type="HOGENOM" id="CLU_071523_0_0_10"/>
<proteinExistence type="predicted"/>
<dbReference type="Proteomes" id="UP000001227">
    <property type="component" value="Chromosome"/>
</dbReference>
<dbReference type="STRING" id="452471.Aasi_0053"/>